<dbReference type="EMBL" id="JAGFBS010000013">
    <property type="protein sequence ID" value="KAG6375990.1"/>
    <property type="molecule type" value="Genomic_DNA"/>
</dbReference>
<keyword evidence="3" id="KW-1185">Reference proteome</keyword>
<evidence type="ECO:0000256" key="1">
    <source>
        <dbReference type="SAM" id="MobiDB-lite"/>
    </source>
</evidence>
<comment type="caution">
    <text evidence="2">The sequence shown here is derived from an EMBL/GenBank/DDBJ whole genome shotgun (WGS) entry which is preliminary data.</text>
</comment>
<protein>
    <submittedName>
        <fullName evidence="2">Uncharacterized protein</fullName>
    </submittedName>
</protein>
<feature type="region of interest" description="Disordered" evidence="1">
    <location>
        <begin position="36"/>
        <end position="70"/>
    </location>
</feature>
<reference evidence="2" key="1">
    <citation type="submission" date="2021-03" db="EMBL/GenBank/DDBJ databases">
        <title>Evolutionary innovations through gain and loss of genes in the ectomycorrhizal Boletales.</title>
        <authorList>
            <person name="Wu G."/>
            <person name="Miyauchi S."/>
            <person name="Morin E."/>
            <person name="Yang Z.-L."/>
            <person name="Xu J."/>
            <person name="Martin F.M."/>
        </authorList>
    </citation>
    <scope>NUCLEOTIDE SEQUENCE</scope>
    <source>
        <strain evidence="2">BR01</strain>
    </source>
</reference>
<accession>A0A8I2YQ32</accession>
<proteinExistence type="predicted"/>
<feature type="compositionally biased region" description="Polar residues" evidence="1">
    <location>
        <begin position="36"/>
        <end position="48"/>
    </location>
</feature>
<gene>
    <name evidence="2" type="ORF">JVT61DRAFT_2870</name>
</gene>
<name>A0A8I2YQ32_9AGAM</name>
<sequence>MATSGQLKSFLFLFHVAPPPGHLFFWYQAGSKSQNTISQQPYNPSNPSKAIPHTNGKPTQKIPNSDEYNDLPSTKVKYSKNGLKCLEDCLLILIGEPITLIQLSKIIKTLIEPIRAVAYLLEEASAGEIRESISNQIITTLAPQLGETHMATENPTKISESTNSQLDLLTEHY</sequence>
<organism evidence="2 3">
    <name type="scientific">Boletus reticuloceps</name>
    <dbReference type="NCBI Taxonomy" id="495285"/>
    <lineage>
        <taxon>Eukaryota</taxon>
        <taxon>Fungi</taxon>
        <taxon>Dikarya</taxon>
        <taxon>Basidiomycota</taxon>
        <taxon>Agaricomycotina</taxon>
        <taxon>Agaricomycetes</taxon>
        <taxon>Agaricomycetidae</taxon>
        <taxon>Boletales</taxon>
        <taxon>Boletineae</taxon>
        <taxon>Boletaceae</taxon>
        <taxon>Boletoideae</taxon>
        <taxon>Boletus</taxon>
    </lineage>
</organism>
<dbReference type="Proteomes" id="UP000683000">
    <property type="component" value="Unassembled WGS sequence"/>
</dbReference>
<dbReference type="AlphaFoldDB" id="A0A8I2YQ32"/>
<evidence type="ECO:0000313" key="2">
    <source>
        <dbReference type="EMBL" id="KAG6375990.1"/>
    </source>
</evidence>
<evidence type="ECO:0000313" key="3">
    <source>
        <dbReference type="Proteomes" id="UP000683000"/>
    </source>
</evidence>